<accession>A0A9X2VVP2</accession>
<comment type="caution">
    <text evidence="2">The sequence shown here is derived from an EMBL/GenBank/DDBJ whole genome shotgun (WGS) entry which is preliminary data.</text>
</comment>
<feature type="transmembrane region" description="Helical" evidence="1">
    <location>
        <begin position="12"/>
        <end position="31"/>
    </location>
</feature>
<protein>
    <submittedName>
        <fullName evidence="2">Uncharacterized protein</fullName>
    </submittedName>
</protein>
<evidence type="ECO:0000313" key="3">
    <source>
        <dbReference type="Proteomes" id="UP001141259"/>
    </source>
</evidence>
<sequence>MSTSSERQGFTRVQVLTLIAGLWQFVAGTAHLLPLPVGAQMLQVCTGVIGVALCRQHGLARLYGVALALVYGRLLLDFTSPLLFGLPTPEGLAYARTALSGLVIAVLPAGRSAPP</sequence>
<keyword evidence="1" id="KW-1133">Transmembrane helix</keyword>
<keyword evidence="1" id="KW-0472">Membrane</keyword>
<dbReference type="EMBL" id="JANYMP010000033">
    <property type="protein sequence ID" value="MCS7483491.1"/>
    <property type="molecule type" value="Genomic_DNA"/>
</dbReference>
<organism evidence="2 3">
    <name type="scientific">Umezawaea endophytica</name>
    <dbReference type="NCBI Taxonomy" id="1654476"/>
    <lineage>
        <taxon>Bacteria</taxon>
        <taxon>Bacillati</taxon>
        <taxon>Actinomycetota</taxon>
        <taxon>Actinomycetes</taxon>
        <taxon>Pseudonocardiales</taxon>
        <taxon>Pseudonocardiaceae</taxon>
        <taxon>Umezawaea</taxon>
    </lineage>
</organism>
<reference evidence="2" key="1">
    <citation type="submission" date="2022-08" db="EMBL/GenBank/DDBJ databases">
        <authorList>
            <person name="Tistechok S."/>
            <person name="Samborskyy M."/>
            <person name="Roman I."/>
        </authorList>
    </citation>
    <scope>NUCLEOTIDE SEQUENCE</scope>
    <source>
        <strain evidence="2">DSM 103496</strain>
    </source>
</reference>
<evidence type="ECO:0000256" key="1">
    <source>
        <dbReference type="SAM" id="Phobius"/>
    </source>
</evidence>
<proteinExistence type="predicted"/>
<evidence type="ECO:0000313" key="2">
    <source>
        <dbReference type="EMBL" id="MCS7483491.1"/>
    </source>
</evidence>
<dbReference type="RefSeq" id="WP_259628948.1">
    <property type="nucleotide sequence ID" value="NZ_JANYMP010000033.1"/>
</dbReference>
<name>A0A9X2VVP2_9PSEU</name>
<dbReference type="Proteomes" id="UP001141259">
    <property type="component" value="Unassembled WGS sequence"/>
</dbReference>
<dbReference type="AlphaFoldDB" id="A0A9X2VVP2"/>
<keyword evidence="1" id="KW-0812">Transmembrane</keyword>
<gene>
    <name evidence="2" type="ORF">NZH93_42185</name>
</gene>
<keyword evidence="3" id="KW-1185">Reference proteome</keyword>